<dbReference type="AlphaFoldDB" id="A0A9P3H5L3"/>
<comment type="caution">
    <text evidence="10">The sequence shown here is derived from an EMBL/GenBank/DDBJ whole genome shotgun (WGS) entry which is preliminary data.</text>
</comment>
<comment type="subcellular location">
    <subcellularLocation>
        <location evidence="1">Cell membrane</location>
        <topology evidence="1">Multi-pass membrane protein</topology>
    </subcellularLocation>
</comment>
<accession>A0A9P3H5L3</accession>
<reference evidence="10" key="2">
    <citation type="journal article" date="2022" name="Microbiol. Resour. Announc.">
        <title>Whole-Genome Sequence of Entomortierella parvispora E1425, a Mucoromycotan Fungus Associated with Burkholderiaceae-Related Endosymbiotic Bacteria.</title>
        <authorList>
            <person name="Herlambang A."/>
            <person name="Guo Y."/>
            <person name="Takashima Y."/>
            <person name="Narisawa K."/>
            <person name="Ohta H."/>
            <person name="Nishizawa T."/>
        </authorList>
    </citation>
    <scope>NUCLEOTIDE SEQUENCE</scope>
    <source>
        <strain evidence="10">E1425</strain>
    </source>
</reference>
<dbReference type="Gene3D" id="1.20.58.340">
    <property type="entry name" value="Magnesium transport protein CorA, transmembrane region"/>
    <property type="match status" value="2"/>
</dbReference>
<evidence type="ECO:0000256" key="6">
    <source>
        <dbReference type="ARBA" id="ARBA00022989"/>
    </source>
</evidence>
<gene>
    <name evidence="10" type="ORF">EMPS_02923</name>
</gene>
<proteinExistence type="inferred from homology"/>
<dbReference type="Gene3D" id="3.30.460.20">
    <property type="entry name" value="CorA soluble domain-like"/>
    <property type="match status" value="1"/>
</dbReference>
<dbReference type="Proteomes" id="UP000827284">
    <property type="component" value="Unassembled WGS sequence"/>
</dbReference>
<evidence type="ECO:0000256" key="5">
    <source>
        <dbReference type="ARBA" id="ARBA00022692"/>
    </source>
</evidence>
<evidence type="ECO:0000313" key="11">
    <source>
        <dbReference type="Proteomes" id="UP000827284"/>
    </source>
</evidence>
<evidence type="ECO:0000313" key="10">
    <source>
        <dbReference type="EMBL" id="GJJ70574.1"/>
    </source>
</evidence>
<dbReference type="GO" id="GO:0000287">
    <property type="term" value="F:magnesium ion binding"/>
    <property type="evidence" value="ECO:0007669"/>
    <property type="project" value="TreeGrafter"/>
</dbReference>
<name>A0A9P3H5L3_9FUNG</name>
<organism evidence="10 11">
    <name type="scientific">Entomortierella parvispora</name>
    <dbReference type="NCBI Taxonomy" id="205924"/>
    <lineage>
        <taxon>Eukaryota</taxon>
        <taxon>Fungi</taxon>
        <taxon>Fungi incertae sedis</taxon>
        <taxon>Mucoromycota</taxon>
        <taxon>Mortierellomycotina</taxon>
        <taxon>Mortierellomycetes</taxon>
        <taxon>Mortierellales</taxon>
        <taxon>Mortierellaceae</taxon>
        <taxon>Entomortierella</taxon>
    </lineage>
</organism>
<keyword evidence="11" id="KW-1185">Reference proteome</keyword>
<sequence length="547" mass="62876">MDEKHQDGLAYPHQQQQPHNVHFTAAALTSSPTESHRRNSSSDTGSIPSNQRQTADSVSISIHDSSSPQSPLRAHSADSRWAKTMFDDMSKAKREETHNQRRQSIANFAMRGQGVDVSAMDPIFNCIERQVGVTTVDMNQEKYLARKDMDNGQFLEWLRQPRPEWSTVRWININGMSWDIIKTIALEYDLHHLAVEDLLHVPQRTKVDVYPKQCYLSLTLLTLMEAMGENEWRQVGPYTSPHGIDPEMLSQRMPLESLDKYKHQHYVQQTSSSSSKPYGRLHVHMEQVTIFLLSDNTLITLFQVSGETVVNPIVERLSHDYSLVRKHNDSSFLLQSVIDGIVDHAIPITDAFRHEINDLEDRVMTMPKMPFTADLHKMTAQLSLMRRMLIPTQVLVHSLRGKDERSPLTSLAKIYMSDVMDHCNTMVEDIDTMLSLCEKLINMIFNLVAYDTNESMRQLALVSMIFLPITFVAGVYGTNFTDFPELSHNISYFWFICLAVTIFFLLAIFIPWVMGKIRAHAFERRLRRGEPIGIGSHERSRNCSWWP</sequence>
<evidence type="ECO:0000256" key="1">
    <source>
        <dbReference type="ARBA" id="ARBA00004651"/>
    </source>
</evidence>
<dbReference type="PANTHER" id="PTHR46494">
    <property type="entry name" value="CORA FAMILY METAL ION TRANSPORTER (EUROFUNG)"/>
    <property type="match status" value="1"/>
</dbReference>
<dbReference type="OrthoDB" id="165352at2759"/>
<keyword evidence="5 9" id="KW-0812">Transmembrane</keyword>
<evidence type="ECO:0000256" key="7">
    <source>
        <dbReference type="ARBA" id="ARBA00023136"/>
    </source>
</evidence>
<reference evidence="10" key="1">
    <citation type="submission" date="2021-11" db="EMBL/GenBank/DDBJ databases">
        <authorList>
            <person name="Herlambang A."/>
            <person name="Guo Y."/>
            <person name="Takashima Y."/>
            <person name="Nishizawa T."/>
        </authorList>
    </citation>
    <scope>NUCLEOTIDE SEQUENCE</scope>
    <source>
        <strain evidence="10">E1425</strain>
    </source>
</reference>
<dbReference type="GO" id="GO:0050897">
    <property type="term" value="F:cobalt ion binding"/>
    <property type="evidence" value="ECO:0007669"/>
    <property type="project" value="TreeGrafter"/>
</dbReference>
<dbReference type="SUPFAM" id="SSF144083">
    <property type="entry name" value="Magnesium transport protein CorA, transmembrane region"/>
    <property type="match status" value="1"/>
</dbReference>
<dbReference type="GO" id="GO:0015087">
    <property type="term" value="F:cobalt ion transmembrane transporter activity"/>
    <property type="evidence" value="ECO:0007669"/>
    <property type="project" value="TreeGrafter"/>
</dbReference>
<dbReference type="InterPro" id="IPR045863">
    <property type="entry name" value="CorA_TM1_TM2"/>
</dbReference>
<evidence type="ECO:0000256" key="2">
    <source>
        <dbReference type="ARBA" id="ARBA00009765"/>
    </source>
</evidence>
<comment type="similarity">
    <text evidence="2">Belongs to the CorA metal ion transporter (MIT) (TC 1.A.35) family.</text>
</comment>
<protein>
    <submittedName>
        <fullName evidence="10">Magnesium transporter</fullName>
    </submittedName>
</protein>
<feature type="region of interest" description="Disordered" evidence="8">
    <location>
        <begin position="1"/>
        <end position="78"/>
    </location>
</feature>
<evidence type="ECO:0000256" key="8">
    <source>
        <dbReference type="SAM" id="MobiDB-lite"/>
    </source>
</evidence>
<dbReference type="GO" id="GO:0015095">
    <property type="term" value="F:magnesium ion transmembrane transporter activity"/>
    <property type="evidence" value="ECO:0007669"/>
    <property type="project" value="TreeGrafter"/>
</dbReference>
<dbReference type="GO" id="GO:0005886">
    <property type="term" value="C:plasma membrane"/>
    <property type="evidence" value="ECO:0007669"/>
    <property type="project" value="UniProtKB-SubCell"/>
</dbReference>
<keyword evidence="4" id="KW-1003">Cell membrane</keyword>
<feature type="compositionally biased region" description="Polar residues" evidence="8">
    <location>
        <begin position="41"/>
        <end position="55"/>
    </location>
</feature>
<keyword evidence="3" id="KW-0813">Transport</keyword>
<evidence type="ECO:0000256" key="3">
    <source>
        <dbReference type="ARBA" id="ARBA00022448"/>
    </source>
</evidence>
<feature type="transmembrane region" description="Helical" evidence="9">
    <location>
        <begin position="492"/>
        <end position="515"/>
    </location>
</feature>
<feature type="transmembrane region" description="Helical" evidence="9">
    <location>
        <begin position="459"/>
        <end position="480"/>
    </location>
</feature>
<dbReference type="Pfam" id="PF01544">
    <property type="entry name" value="CorA"/>
    <property type="match status" value="1"/>
</dbReference>
<dbReference type="InterPro" id="IPR045861">
    <property type="entry name" value="CorA_cytoplasmic_dom"/>
</dbReference>
<keyword evidence="6 9" id="KW-1133">Transmembrane helix</keyword>
<evidence type="ECO:0000256" key="9">
    <source>
        <dbReference type="SAM" id="Phobius"/>
    </source>
</evidence>
<dbReference type="SUPFAM" id="SSF143865">
    <property type="entry name" value="CorA soluble domain-like"/>
    <property type="match status" value="1"/>
</dbReference>
<evidence type="ECO:0000256" key="4">
    <source>
        <dbReference type="ARBA" id="ARBA00022475"/>
    </source>
</evidence>
<dbReference type="PANTHER" id="PTHR46494:SF1">
    <property type="entry name" value="CORA FAMILY METAL ION TRANSPORTER (EUROFUNG)"/>
    <property type="match status" value="1"/>
</dbReference>
<dbReference type="EMBL" id="BQFW01000004">
    <property type="protein sequence ID" value="GJJ70574.1"/>
    <property type="molecule type" value="Genomic_DNA"/>
</dbReference>
<dbReference type="InterPro" id="IPR002523">
    <property type="entry name" value="MgTranspt_CorA/ZnTranspt_ZntB"/>
</dbReference>
<feature type="compositionally biased region" description="Low complexity" evidence="8">
    <location>
        <begin position="56"/>
        <end position="71"/>
    </location>
</feature>
<keyword evidence="7 9" id="KW-0472">Membrane</keyword>